<evidence type="ECO:0000313" key="3">
    <source>
        <dbReference type="EMBL" id="MEQ2428183.1"/>
    </source>
</evidence>
<evidence type="ECO:0000313" key="4">
    <source>
        <dbReference type="Proteomes" id="UP001454086"/>
    </source>
</evidence>
<dbReference type="Proteomes" id="UP001454086">
    <property type="component" value="Unassembled WGS sequence"/>
</dbReference>
<name>A0ABV1DCS0_9FIRM</name>
<evidence type="ECO:0000259" key="1">
    <source>
        <dbReference type="Pfam" id="PF11738"/>
    </source>
</evidence>
<gene>
    <name evidence="3" type="ORF">WMQ36_24800</name>
</gene>
<protein>
    <submittedName>
        <fullName evidence="3">DUF3298 and DUF4163 domain-containing protein</fullName>
    </submittedName>
</protein>
<dbReference type="InterPro" id="IPR021729">
    <property type="entry name" value="DUF3298"/>
</dbReference>
<dbReference type="RefSeq" id="WP_008724846.1">
    <property type="nucleotide sequence ID" value="NZ_JAJFDX010000008.1"/>
</dbReference>
<organism evidence="3 4">
    <name type="scientific">Enterocloster hominis</name>
    <name type="common">ex Hitch et al. 2024</name>
    <dbReference type="NCBI Taxonomy" id="1917870"/>
    <lineage>
        <taxon>Bacteria</taxon>
        <taxon>Bacillati</taxon>
        <taxon>Bacillota</taxon>
        <taxon>Clostridia</taxon>
        <taxon>Lachnospirales</taxon>
        <taxon>Lachnospiraceae</taxon>
        <taxon>Enterocloster</taxon>
    </lineage>
</organism>
<dbReference type="InterPro" id="IPR037126">
    <property type="entry name" value="PdaC/RsiV-like_sf"/>
</dbReference>
<comment type="caution">
    <text evidence="3">The sequence shown here is derived from an EMBL/GenBank/DDBJ whole genome shotgun (WGS) entry which is preliminary data.</text>
</comment>
<accession>A0ABV1DCS0</accession>
<dbReference type="Gene3D" id="3.90.640.20">
    <property type="entry name" value="Heat-shock cognate protein, ATPase"/>
    <property type="match status" value="1"/>
</dbReference>
<proteinExistence type="predicted"/>
<feature type="domain" description="DUF3298" evidence="1">
    <location>
        <begin position="134"/>
        <end position="213"/>
    </location>
</feature>
<evidence type="ECO:0000259" key="2">
    <source>
        <dbReference type="Pfam" id="PF13739"/>
    </source>
</evidence>
<feature type="domain" description="Deacetylase PdaC" evidence="2">
    <location>
        <begin position="18"/>
        <end position="115"/>
    </location>
</feature>
<dbReference type="InterPro" id="IPR025303">
    <property type="entry name" value="PdaC"/>
</dbReference>
<reference evidence="3 4" key="1">
    <citation type="submission" date="2024-03" db="EMBL/GenBank/DDBJ databases">
        <title>Human intestinal bacterial collection.</title>
        <authorList>
            <person name="Pauvert C."/>
            <person name="Hitch T.C.A."/>
            <person name="Clavel T."/>
        </authorList>
    </citation>
    <scope>NUCLEOTIDE SEQUENCE [LARGE SCALE GENOMIC DNA]</scope>
    <source>
        <strain evidence="3 4">CLA-SR-H021</strain>
    </source>
</reference>
<sequence>MQTITQYTLTDQMDYQGTPVLNCQIRYPRFDTACGQDAQWQVNEFYRSMSEEKGAYCRSSLYPEAVSGLEYSRAGNFPFFPYEFDVGYNVTFNEECFASLYFDQYEFTGGAHGSTIRTSQTWDLETGRQLTLGDFYPDDPDYIKEIQEWIEYEIAGRLKAGPSTYFDDYPELLRSTFQAGNFYLTPEGIVIYYQQYDIAPYSSGITEFLLPFSGTDS</sequence>
<dbReference type="Pfam" id="PF11738">
    <property type="entry name" value="DUF3298"/>
    <property type="match status" value="1"/>
</dbReference>
<dbReference type="Pfam" id="PF13739">
    <property type="entry name" value="PdaC"/>
    <property type="match status" value="1"/>
</dbReference>
<keyword evidence="4" id="KW-1185">Reference proteome</keyword>
<dbReference type="EMBL" id="JBBMFM010000157">
    <property type="protein sequence ID" value="MEQ2428183.1"/>
    <property type="molecule type" value="Genomic_DNA"/>
</dbReference>
<dbReference type="Gene3D" id="3.30.565.40">
    <property type="entry name" value="Fervidobacterium nodosum Rt17-B1 like"/>
    <property type="match status" value="1"/>
</dbReference>